<keyword evidence="2" id="KW-1185">Reference proteome</keyword>
<proteinExistence type="predicted"/>
<evidence type="ECO:0000313" key="1">
    <source>
        <dbReference type="EMBL" id="STZ28339.1"/>
    </source>
</evidence>
<dbReference type="AlphaFoldDB" id="A0A378RPQ2"/>
<name>A0A378RPQ2_MYROD</name>
<dbReference type="Proteomes" id="UP000255024">
    <property type="component" value="Unassembled WGS sequence"/>
</dbReference>
<organism evidence="1 2">
    <name type="scientific">Myroides odoratus</name>
    <name type="common">Flavobacterium odoratum</name>
    <dbReference type="NCBI Taxonomy" id="256"/>
    <lineage>
        <taxon>Bacteria</taxon>
        <taxon>Pseudomonadati</taxon>
        <taxon>Bacteroidota</taxon>
        <taxon>Flavobacteriia</taxon>
        <taxon>Flavobacteriales</taxon>
        <taxon>Flavobacteriaceae</taxon>
        <taxon>Myroides</taxon>
    </lineage>
</organism>
<reference evidence="1 2" key="1">
    <citation type="submission" date="2018-06" db="EMBL/GenBank/DDBJ databases">
        <authorList>
            <consortium name="Pathogen Informatics"/>
            <person name="Doyle S."/>
        </authorList>
    </citation>
    <scope>NUCLEOTIDE SEQUENCE [LARGE SCALE GENOMIC DNA]</scope>
    <source>
        <strain evidence="1 2">NCTC11179</strain>
    </source>
</reference>
<evidence type="ECO:0000313" key="2">
    <source>
        <dbReference type="Proteomes" id="UP000255024"/>
    </source>
</evidence>
<sequence>MRVLGSDSSVAFSLNYIRCACDIVMSPINYFQLIKNGFRPKEFIYNNKVKILIELSQMDDVDNISSNIEDKQNVTNIWFHFDNESKFDDLVKFTDGAVFKDSIGYCLRYGNKIGYFNIGDYIGKREDGSLLVLCAQFRSNINEVGIFPIMHVQIPEIKCHSFIKEHWINKFDYFPDLLNKPKRIRTQDELDNERLTEIVDAIVRYRKSEMAVPTEWIQEYNTIIERIKNNTK</sequence>
<dbReference type="RefSeq" id="WP_115091300.1">
    <property type="nucleotide sequence ID" value="NZ_CP068107.1"/>
</dbReference>
<gene>
    <name evidence="1" type="ORF">NCTC11179_01883</name>
</gene>
<dbReference type="EMBL" id="UGQL01000001">
    <property type="protein sequence ID" value="STZ28339.1"/>
    <property type="molecule type" value="Genomic_DNA"/>
</dbReference>
<protein>
    <submittedName>
        <fullName evidence="1">Uncharacterized protein</fullName>
    </submittedName>
</protein>
<accession>A0A378RPQ2</accession>